<feature type="compositionally biased region" description="Polar residues" evidence="1">
    <location>
        <begin position="1"/>
        <end position="13"/>
    </location>
</feature>
<dbReference type="EMBL" id="KQ085906">
    <property type="protein sequence ID" value="KLO17312.1"/>
    <property type="molecule type" value="Genomic_DNA"/>
</dbReference>
<reference evidence="2 3" key="1">
    <citation type="submission" date="2015-04" db="EMBL/GenBank/DDBJ databases">
        <title>Complete genome sequence of Schizopora paradoxa KUC8140, a cosmopolitan wood degrader in East Asia.</title>
        <authorList>
            <consortium name="DOE Joint Genome Institute"/>
            <person name="Min B."/>
            <person name="Park H."/>
            <person name="Jang Y."/>
            <person name="Kim J.-J."/>
            <person name="Kim K.H."/>
            <person name="Pangilinan J."/>
            <person name="Lipzen A."/>
            <person name="Riley R."/>
            <person name="Grigoriev I.V."/>
            <person name="Spatafora J.W."/>
            <person name="Choi I.-G."/>
        </authorList>
    </citation>
    <scope>NUCLEOTIDE SEQUENCE [LARGE SCALE GENOMIC DNA]</scope>
    <source>
        <strain evidence="2 3">KUC8140</strain>
    </source>
</reference>
<evidence type="ECO:0000313" key="3">
    <source>
        <dbReference type="Proteomes" id="UP000053477"/>
    </source>
</evidence>
<dbReference type="AlphaFoldDB" id="A0A0H2S095"/>
<proteinExistence type="predicted"/>
<sequence length="93" mass="10343">MQCNAYKSANPNPKTRQQTTTRRKTQQKTQDTAPAHPTEHTQDTGHKPESESEPESRRTKRSPNPPSMKTGRESRVAIGSGPKPTQPPPSLEQ</sequence>
<feature type="compositionally biased region" description="Basic and acidic residues" evidence="1">
    <location>
        <begin position="37"/>
        <end position="57"/>
    </location>
</feature>
<organism evidence="2 3">
    <name type="scientific">Schizopora paradoxa</name>
    <dbReference type="NCBI Taxonomy" id="27342"/>
    <lineage>
        <taxon>Eukaryota</taxon>
        <taxon>Fungi</taxon>
        <taxon>Dikarya</taxon>
        <taxon>Basidiomycota</taxon>
        <taxon>Agaricomycotina</taxon>
        <taxon>Agaricomycetes</taxon>
        <taxon>Hymenochaetales</taxon>
        <taxon>Schizoporaceae</taxon>
        <taxon>Schizopora</taxon>
    </lineage>
</organism>
<name>A0A0H2S095_9AGAM</name>
<dbReference type="Proteomes" id="UP000053477">
    <property type="component" value="Unassembled WGS sequence"/>
</dbReference>
<dbReference type="InParanoid" id="A0A0H2S095"/>
<accession>A0A0H2S095</accession>
<gene>
    <name evidence="2" type="ORF">SCHPADRAFT_900758</name>
</gene>
<evidence type="ECO:0000313" key="2">
    <source>
        <dbReference type="EMBL" id="KLO17312.1"/>
    </source>
</evidence>
<evidence type="ECO:0000256" key="1">
    <source>
        <dbReference type="SAM" id="MobiDB-lite"/>
    </source>
</evidence>
<feature type="compositionally biased region" description="Pro residues" evidence="1">
    <location>
        <begin position="84"/>
        <end position="93"/>
    </location>
</feature>
<feature type="region of interest" description="Disordered" evidence="1">
    <location>
        <begin position="1"/>
        <end position="93"/>
    </location>
</feature>
<keyword evidence="3" id="KW-1185">Reference proteome</keyword>
<protein>
    <submittedName>
        <fullName evidence="2">Uncharacterized protein</fullName>
    </submittedName>
</protein>